<name>A0AAE9Y774_9ACTN</name>
<sequence>MVDTAAEVPSVDGRRARRARNRAAVVDAVFALIEEDEATPTVEAIAARAGVSVSSIFRYFESLDDLHQQTIEHHFARVAPLFEVPEIGEGPLDERLARYVDARLDLYEAIAPVARVARARALDAPAIARSLALARAQMAGQARTHLAPELAARTPARADDLVALVDTLTSFEAWDLLASVHGRTRAQVRRAWLTALTSLTA</sequence>
<dbReference type="RefSeq" id="WP_272736438.1">
    <property type="nucleotide sequence ID" value="NZ_CP116942.1"/>
</dbReference>
<dbReference type="InterPro" id="IPR050109">
    <property type="entry name" value="HTH-type_TetR-like_transc_reg"/>
</dbReference>
<dbReference type="PANTHER" id="PTHR30055">
    <property type="entry name" value="HTH-TYPE TRANSCRIPTIONAL REGULATOR RUTR"/>
    <property type="match status" value="1"/>
</dbReference>
<reference evidence="6" key="1">
    <citation type="submission" date="2023-01" db="EMBL/GenBank/DDBJ databases">
        <title>The diversity of Class Acidimicrobiia in South China Sea sediment environments and the proposal of Iamia marina sp. nov., a novel species of the genus Iamia.</title>
        <authorList>
            <person name="He Y."/>
            <person name="Tian X."/>
        </authorList>
    </citation>
    <scope>NUCLEOTIDE SEQUENCE</scope>
    <source>
        <strain evidence="6">DSM 19957</strain>
    </source>
</reference>
<feature type="DNA-binding region" description="H-T-H motif" evidence="4">
    <location>
        <begin position="41"/>
        <end position="60"/>
    </location>
</feature>
<keyword evidence="2 4" id="KW-0238">DNA-binding</keyword>
<evidence type="ECO:0000313" key="7">
    <source>
        <dbReference type="Proteomes" id="UP001216390"/>
    </source>
</evidence>
<keyword evidence="1" id="KW-0805">Transcription regulation</keyword>
<dbReference type="Pfam" id="PF00440">
    <property type="entry name" value="TetR_N"/>
    <property type="match status" value="1"/>
</dbReference>
<dbReference type="SUPFAM" id="SSF46689">
    <property type="entry name" value="Homeodomain-like"/>
    <property type="match status" value="1"/>
</dbReference>
<gene>
    <name evidence="6" type="ORF">PO878_20700</name>
</gene>
<dbReference type="EMBL" id="CP116942">
    <property type="protein sequence ID" value="WCO66916.1"/>
    <property type="molecule type" value="Genomic_DNA"/>
</dbReference>
<feature type="domain" description="HTH tetR-type" evidence="5">
    <location>
        <begin position="19"/>
        <end position="78"/>
    </location>
</feature>
<protein>
    <submittedName>
        <fullName evidence="6">TetR/AcrR family transcriptional regulator</fullName>
    </submittedName>
</protein>
<dbReference type="Gene3D" id="1.10.357.10">
    <property type="entry name" value="Tetracycline Repressor, domain 2"/>
    <property type="match status" value="1"/>
</dbReference>
<keyword evidence="7" id="KW-1185">Reference proteome</keyword>
<proteinExistence type="predicted"/>
<dbReference type="Proteomes" id="UP001216390">
    <property type="component" value="Chromosome"/>
</dbReference>
<evidence type="ECO:0000259" key="5">
    <source>
        <dbReference type="PROSITE" id="PS50977"/>
    </source>
</evidence>
<dbReference type="GO" id="GO:0000976">
    <property type="term" value="F:transcription cis-regulatory region binding"/>
    <property type="evidence" value="ECO:0007669"/>
    <property type="project" value="TreeGrafter"/>
</dbReference>
<dbReference type="GO" id="GO:0003700">
    <property type="term" value="F:DNA-binding transcription factor activity"/>
    <property type="evidence" value="ECO:0007669"/>
    <property type="project" value="TreeGrafter"/>
</dbReference>
<evidence type="ECO:0000256" key="4">
    <source>
        <dbReference type="PROSITE-ProRule" id="PRU00335"/>
    </source>
</evidence>
<keyword evidence="3" id="KW-0804">Transcription</keyword>
<accession>A0AAE9Y774</accession>
<dbReference type="AlphaFoldDB" id="A0AAE9Y774"/>
<evidence type="ECO:0000256" key="2">
    <source>
        <dbReference type="ARBA" id="ARBA00023125"/>
    </source>
</evidence>
<evidence type="ECO:0000256" key="3">
    <source>
        <dbReference type="ARBA" id="ARBA00023163"/>
    </source>
</evidence>
<dbReference type="InterPro" id="IPR009057">
    <property type="entry name" value="Homeodomain-like_sf"/>
</dbReference>
<dbReference type="PROSITE" id="PS50977">
    <property type="entry name" value="HTH_TETR_2"/>
    <property type="match status" value="1"/>
</dbReference>
<dbReference type="PANTHER" id="PTHR30055:SF234">
    <property type="entry name" value="HTH-TYPE TRANSCRIPTIONAL REGULATOR BETI"/>
    <property type="match status" value="1"/>
</dbReference>
<evidence type="ECO:0000313" key="6">
    <source>
        <dbReference type="EMBL" id="WCO66916.1"/>
    </source>
</evidence>
<dbReference type="KEGG" id="ima:PO878_20700"/>
<dbReference type="InterPro" id="IPR001647">
    <property type="entry name" value="HTH_TetR"/>
</dbReference>
<organism evidence="6 7">
    <name type="scientific">Iamia majanohamensis</name>
    <dbReference type="NCBI Taxonomy" id="467976"/>
    <lineage>
        <taxon>Bacteria</taxon>
        <taxon>Bacillati</taxon>
        <taxon>Actinomycetota</taxon>
        <taxon>Acidimicrobiia</taxon>
        <taxon>Acidimicrobiales</taxon>
        <taxon>Iamiaceae</taxon>
        <taxon>Iamia</taxon>
    </lineage>
</organism>
<evidence type="ECO:0000256" key="1">
    <source>
        <dbReference type="ARBA" id="ARBA00023015"/>
    </source>
</evidence>